<sequence>MKKIAIFHQEFYFSGGAERLIFEEMGALEKKGYHVEAWAPLAAYDKCFPQKIKKFRIYGFLRYLSFIPRELVILLSCLLAPLLVLRFYDFDLFYGTNQAGPWFAFLAAKIWRKPYIVFMPYPIGLIYPRKIDRKSGYLQEVPFFIRGLMRIFKPIIKFLDWQIMTQANTLLTTGDYAKAVFEKIYKREVINAPSGADPLPQKLIKSQKRFMGEVEISGKRIKKPYVLITNRPMSKKRFDYMIKGLPKILKTLPDVRLVVAGDFNDYTRELKRLAEGLGVGEKVIFLGFMDGKNLEKVYLEAAVYVYTAPEEDYGKGIVEAMAAAIPVVAWNNAGPTGIVLDGKTGYLAKPFAIEDFAEKVLKLLKNKSLNKKMGEAGRKLVWEKFTQNHHQFIFERQIEGLLGNRD</sequence>
<dbReference type="InterPro" id="IPR001296">
    <property type="entry name" value="Glyco_trans_1"/>
</dbReference>
<dbReference type="Pfam" id="PF00534">
    <property type="entry name" value="Glycos_transf_1"/>
    <property type="match status" value="1"/>
</dbReference>
<comment type="caution">
    <text evidence="4">The sequence shown here is derived from an EMBL/GenBank/DDBJ whole genome shotgun (WGS) entry which is preliminary data.</text>
</comment>
<dbReference type="PANTHER" id="PTHR45918">
    <property type="entry name" value="ALPHA-1,3/1,6-MANNOSYLTRANSFERASE ALG2"/>
    <property type="match status" value="1"/>
</dbReference>
<evidence type="ECO:0000313" key="5">
    <source>
        <dbReference type="Proteomes" id="UP000176198"/>
    </source>
</evidence>
<gene>
    <name evidence="4" type="ORF">A2115_01515</name>
</gene>
<organism evidence="4 5">
    <name type="scientific">Candidatus Woesebacteria bacterium GWA1_41_8</name>
    <dbReference type="NCBI Taxonomy" id="1802471"/>
    <lineage>
        <taxon>Bacteria</taxon>
        <taxon>Candidatus Woeseibacteriota</taxon>
    </lineage>
</organism>
<dbReference type="CDD" id="cd03801">
    <property type="entry name" value="GT4_PimA-like"/>
    <property type="match status" value="1"/>
</dbReference>
<evidence type="ECO:0000259" key="3">
    <source>
        <dbReference type="Pfam" id="PF00534"/>
    </source>
</evidence>
<dbReference type="Proteomes" id="UP000176198">
    <property type="component" value="Unassembled WGS sequence"/>
</dbReference>
<protein>
    <recommendedName>
        <fullName evidence="3">Glycosyl transferase family 1 domain-containing protein</fullName>
    </recommendedName>
</protein>
<evidence type="ECO:0000313" key="4">
    <source>
        <dbReference type="EMBL" id="OGM02171.1"/>
    </source>
</evidence>
<feature type="transmembrane region" description="Helical" evidence="2">
    <location>
        <begin position="71"/>
        <end position="88"/>
    </location>
</feature>
<dbReference type="GO" id="GO:0004378">
    <property type="term" value="F:GDP-Man:Man(1)GlcNAc(2)-PP-Dol alpha-1,3-mannosyltransferase activity"/>
    <property type="evidence" value="ECO:0007669"/>
    <property type="project" value="InterPro"/>
</dbReference>
<dbReference type="AlphaFoldDB" id="A0A1F7WHA1"/>
<keyword evidence="1" id="KW-0808">Transferase</keyword>
<feature type="domain" description="Glycosyl transferase family 1" evidence="3">
    <location>
        <begin position="217"/>
        <end position="379"/>
    </location>
</feature>
<dbReference type="SUPFAM" id="SSF53756">
    <property type="entry name" value="UDP-Glycosyltransferase/glycogen phosphorylase"/>
    <property type="match status" value="1"/>
</dbReference>
<evidence type="ECO:0000256" key="2">
    <source>
        <dbReference type="SAM" id="Phobius"/>
    </source>
</evidence>
<keyword evidence="2" id="KW-0472">Membrane</keyword>
<keyword evidence="2" id="KW-0812">Transmembrane</keyword>
<dbReference type="Gene3D" id="3.40.50.2000">
    <property type="entry name" value="Glycogen Phosphorylase B"/>
    <property type="match status" value="2"/>
</dbReference>
<keyword evidence="2" id="KW-1133">Transmembrane helix</keyword>
<dbReference type="EMBL" id="MGFJ01000028">
    <property type="protein sequence ID" value="OGM02171.1"/>
    <property type="molecule type" value="Genomic_DNA"/>
</dbReference>
<name>A0A1F7WHA1_9BACT</name>
<dbReference type="InterPro" id="IPR027054">
    <property type="entry name" value="ALG2"/>
</dbReference>
<dbReference type="STRING" id="1802471.A2115_01515"/>
<reference evidence="4 5" key="1">
    <citation type="journal article" date="2016" name="Nat. Commun.">
        <title>Thousands of microbial genomes shed light on interconnected biogeochemical processes in an aquifer system.</title>
        <authorList>
            <person name="Anantharaman K."/>
            <person name="Brown C.T."/>
            <person name="Hug L.A."/>
            <person name="Sharon I."/>
            <person name="Castelle C.J."/>
            <person name="Probst A.J."/>
            <person name="Thomas B.C."/>
            <person name="Singh A."/>
            <person name="Wilkins M.J."/>
            <person name="Karaoz U."/>
            <person name="Brodie E.L."/>
            <person name="Williams K.H."/>
            <person name="Hubbard S.S."/>
            <person name="Banfield J.F."/>
        </authorList>
    </citation>
    <scope>NUCLEOTIDE SEQUENCE [LARGE SCALE GENOMIC DNA]</scope>
</reference>
<dbReference type="PANTHER" id="PTHR45918:SF1">
    <property type="entry name" value="ALPHA-1,3_1,6-MANNOSYLTRANSFERASE ALG2"/>
    <property type="match status" value="1"/>
</dbReference>
<accession>A0A1F7WHA1</accession>
<proteinExistence type="predicted"/>
<evidence type="ECO:0000256" key="1">
    <source>
        <dbReference type="ARBA" id="ARBA00022679"/>
    </source>
</evidence>